<dbReference type="Gene3D" id="3.30.1150.10">
    <property type="match status" value="1"/>
</dbReference>
<sequence>MKNIFFVIFVFMAGFQSIAQENMLEEDNRIHTFAQVKAIPSEGLNKLKYKLAIELKRYKNEKGLDALIFQFIVEKDGSLSNIQVKNENLSEKNIQKAISVLKKSKWIPAKHVGKSVRSRFTISMSLNAD</sequence>
<proteinExistence type="predicted"/>
<dbReference type="STRING" id="913024.SAMN05421741_101144"/>
<gene>
    <name evidence="1" type="ORF">SAMN05421741_101144</name>
</gene>
<evidence type="ECO:0000313" key="1">
    <source>
        <dbReference type="EMBL" id="SFN10672.1"/>
    </source>
</evidence>
<protein>
    <recommendedName>
        <fullName evidence="3">TonB protein C-terminal</fullName>
    </recommendedName>
</protein>
<name>A0A1I4WBF8_9FLAO</name>
<evidence type="ECO:0000313" key="2">
    <source>
        <dbReference type="Proteomes" id="UP000199036"/>
    </source>
</evidence>
<accession>A0A1I4WBF8</accession>
<keyword evidence="2" id="KW-1185">Reference proteome</keyword>
<dbReference type="EMBL" id="FOVI01000001">
    <property type="protein sequence ID" value="SFN10672.1"/>
    <property type="molecule type" value="Genomic_DNA"/>
</dbReference>
<dbReference type="RefSeq" id="WP_143095552.1">
    <property type="nucleotide sequence ID" value="NZ_FOVI01000001.1"/>
</dbReference>
<dbReference type="AlphaFoldDB" id="A0A1I4WBF8"/>
<dbReference type="OrthoDB" id="1095452at2"/>
<organism evidence="1 2">
    <name type="scientific">Paenimyroides ummariense</name>
    <dbReference type="NCBI Taxonomy" id="913024"/>
    <lineage>
        <taxon>Bacteria</taxon>
        <taxon>Pseudomonadati</taxon>
        <taxon>Bacteroidota</taxon>
        <taxon>Flavobacteriia</taxon>
        <taxon>Flavobacteriales</taxon>
        <taxon>Flavobacteriaceae</taxon>
        <taxon>Paenimyroides</taxon>
    </lineage>
</organism>
<reference evidence="2" key="1">
    <citation type="submission" date="2016-10" db="EMBL/GenBank/DDBJ databases">
        <authorList>
            <person name="Varghese N."/>
            <person name="Submissions S."/>
        </authorList>
    </citation>
    <scope>NUCLEOTIDE SEQUENCE [LARGE SCALE GENOMIC DNA]</scope>
    <source>
        <strain evidence="2">DS-12</strain>
    </source>
</reference>
<dbReference type="Proteomes" id="UP000199036">
    <property type="component" value="Unassembled WGS sequence"/>
</dbReference>
<dbReference type="SUPFAM" id="SSF74653">
    <property type="entry name" value="TolA/TonB C-terminal domain"/>
    <property type="match status" value="1"/>
</dbReference>
<evidence type="ECO:0008006" key="3">
    <source>
        <dbReference type="Google" id="ProtNLM"/>
    </source>
</evidence>